<accession>A0AAN5DEJ1</accession>
<name>A0AAN5DEJ1_9BILA</name>
<gene>
    <name evidence="1" type="ORF">PMAYCL1PPCAC_31232</name>
</gene>
<dbReference type="Proteomes" id="UP001328107">
    <property type="component" value="Unassembled WGS sequence"/>
</dbReference>
<keyword evidence="2" id="KW-1185">Reference proteome</keyword>
<evidence type="ECO:0000313" key="1">
    <source>
        <dbReference type="EMBL" id="GMR61037.1"/>
    </source>
</evidence>
<dbReference type="EMBL" id="BTRK01000006">
    <property type="protein sequence ID" value="GMR61037.1"/>
    <property type="molecule type" value="Genomic_DNA"/>
</dbReference>
<dbReference type="AlphaFoldDB" id="A0AAN5DEJ1"/>
<evidence type="ECO:0000313" key="2">
    <source>
        <dbReference type="Proteomes" id="UP001328107"/>
    </source>
</evidence>
<protein>
    <submittedName>
        <fullName evidence="1">Uncharacterized protein</fullName>
    </submittedName>
</protein>
<comment type="caution">
    <text evidence="1">The sequence shown here is derived from an EMBL/GenBank/DDBJ whole genome shotgun (WGS) entry which is preliminary data.</text>
</comment>
<organism evidence="1 2">
    <name type="scientific">Pristionchus mayeri</name>
    <dbReference type="NCBI Taxonomy" id="1317129"/>
    <lineage>
        <taxon>Eukaryota</taxon>
        <taxon>Metazoa</taxon>
        <taxon>Ecdysozoa</taxon>
        <taxon>Nematoda</taxon>
        <taxon>Chromadorea</taxon>
        <taxon>Rhabditida</taxon>
        <taxon>Rhabditina</taxon>
        <taxon>Diplogasteromorpha</taxon>
        <taxon>Diplogasteroidea</taxon>
        <taxon>Neodiplogasteridae</taxon>
        <taxon>Pristionchus</taxon>
    </lineage>
</organism>
<proteinExistence type="predicted"/>
<sequence>MILLMQFTLSSFPFGHRHRVALQIKVGPFSTSPNQSGLYAGVSAVVSIGAVSEVPSVPQQVEEVSCSVVNLVVVFSGVPSVKELYKNALINVSATV</sequence>
<reference evidence="2" key="1">
    <citation type="submission" date="2022-10" db="EMBL/GenBank/DDBJ databases">
        <title>Genome assembly of Pristionchus species.</title>
        <authorList>
            <person name="Yoshida K."/>
            <person name="Sommer R.J."/>
        </authorList>
    </citation>
    <scope>NUCLEOTIDE SEQUENCE [LARGE SCALE GENOMIC DNA]</scope>
    <source>
        <strain evidence="2">RS5460</strain>
    </source>
</reference>